<name>A0ABU8C6L3_9GAMM</name>
<evidence type="ECO:0000313" key="2">
    <source>
        <dbReference type="EMBL" id="MEH8017576.1"/>
    </source>
</evidence>
<sequence length="471" mass="52897">MKTFTLVKWHRFLLWLGGATLLIFALTGLTHPLMSWTGPQAVTMRPPALQLDGATLQQAMQRLNNTALRPQALVKLVPYKDKVLLQLTNSLSVERQYLTLDGSAPASDQDVAIWLASHYSGLPAEQVSSTALLTRFNNAYPSVNRLLPVYQVDYQNGLSLYIHTESLSMAGISNPYKTAVQAVFRQLHSWQWLDNTPLLKVVLMTVLLGSALLLVLSGIWLLLKLPFAARRRGLRRWHYALSWLLALPVLLYLLTGIYHFSYKRVAATNAGLTLPPARPLPDSTNLPLTQPLDSNSLYNSASLVQATGNWYWRLSEFNPQLQADRNSRFSGQQSEQGAQFLALNPAEPALDDAQYARLLAHSFTGLAAEQLTNQQLISRFGPDYDFRNKRLPVWQFDTPGGRLFVDAVSGQLIEQQSQASRIERYSFSFVHKWGLLQPLLGREGRDMVVVGIMLLVLLMAGLGFTMRLRRK</sequence>
<keyword evidence="1" id="KW-0472">Membrane</keyword>
<feature type="transmembrane region" description="Helical" evidence="1">
    <location>
        <begin position="201"/>
        <end position="225"/>
    </location>
</feature>
<evidence type="ECO:0000313" key="3">
    <source>
        <dbReference type="Proteomes" id="UP001375382"/>
    </source>
</evidence>
<comment type="caution">
    <text evidence="2">The sequence shown here is derived from an EMBL/GenBank/DDBJ whole genome shotgun (WGS) entry which is preliminary data.</text>
</comment>
<keyword evidence="3" id="KW-1185">Reference proteome</keyword>
<dbReference type="EMBL" id="JALAAR010000007">
    <property type="protein sequence ID" value="MEH8017576.1"/>
    <property type="molecule type" value="Genomic_DNA"/>
</dbReference>
<feature type="transmembrane region" description="Helical" evidence="1">
    <location>
        <begin position="12"/>
        <end position="34"/>
    </location>
</feature>
<proteinExistence type="predicted"/>
<reference evidence="2 3" key="1">
    <citation type="journal article" date="2023" name="Ecotoxicol. Environ. Saf.">
        <title>Mercury remediation potential of mercury-resistant strain Rheinheimera metallidurans sp. nov. isolated from a municipal waste dumping site.</title>
        <authorList>
            <person name="Yadav V."/>
            <person name="Manjhi A."/>
            <person name="Vadakedath N."/>
        </authorList>
    </citation>
    <scope>NUCLEOTIDE SEQUENCE [LARGE SCALE GENOMIC DNA]</scope>
    <source>
        <strain evidence="2 3">E-49</strain>
    </source>
</reference>
<dbReference type="Proteomes" id="UP001375382">
    <property type="component" value="Unassembled WGS sequence"/>
</dbReference>
<gene>
    <name evidence="2" type="ORF">MN202_10040</name>
</gene>
<dbReference type="RefSeq" id="WP_335735987.1">
    <property type="nucleotide sequence ID" value="NZ_JALAAR010000007.1"/>
</dbReference>
<keyword evidence="1" id="KW-0812">Transmembrane</keyword>
<evidence type="ECO:0000256" key="1">
    <source>
        <dbReference type="SAM" id="Phobius"/>
    </source>
</evidence>
<organism evidence="2 3">
    <name type="scientific">Rheinheimera muenzenbergensis</name>
    <dbReference type="NCBI Taxonomy" id="1193628"/>
    <lineage>
        <taxon>Bacteria</taxon>
        <taxon>Pseudomonadati</taxon>
        <taxon>Pseudomonadota</taxon>
        <taxon>Gammaproteobacteria</taxon>
        <taxon>Chromatiales</taxon>
        <taxon>Chromatiaceae</taxon>
        <taxon>Rheinheimera</taxon>
    </lineage>
</organism>
<accession>A0ABU8C6L3</accession>
<feature type="transmembrane region" description="Helical" evidence="1">
    <location>
        <begin position="447"/>
        <end position="466"/>
    </location>
</feature>
<keyword evidence="1" id="KW-1133">Transmembrane helix</keyword>
<feature type="transmembrane region" description="Helical" evidence="1">
    <location>
        <begin position="237"/>
        <end position="260"/>
    </location>
</feature>
<protein>
    <submittedName>
        <fullName evidence="2">PepSY domain-containing protein</fullName>
    </submittedName>
</protein>